<dbReference type="InterPro" id="IPR000979">
    <property type="entry name" value="Phosphodiesterase_MJ0936/Vps29"/>
</dbReference>
<dbReference type="Pfam" id="PF12850">
    <property type="entry name" value="Metallophos_2"/>
    <property type="match status" value="1"/>
</dbReference>
<evidence type="ECO:0000256" key="1">
    <source>
        <dbReference type="ARBA" id="ARBA00008950"/>
    </source>
</evidence>
<dbReference type="Proteomes" id="UP000289193">
    <property type="component" value="Unassembled WGS sequence"/>
</dbReference>
<sequence length="172" mass="20362">MKIGILSDSHYKSDYTKEVIEFLKQKECEYLIHAGDLCIEENLKLLEQSKLKYISVFGNNDASLLSFANKYNIKQEPYLFKIEDIKFKLMHLPFYLNANDSDIIIFGHTHMFETEYNNGTLFINPGEVCAREKPLIECVMLEINENEYIINYYSKDINKNSFLEKEIKYERK</sequence>
<keyword evidence="2" id="KW-0479">Metal-binding</keyword>
<accession>A0AAX2A8Q5</accession>
<dbReference type="NCBIfam" id="TIGR00040">
    <property type="entry name" value="yfcE"/>
    <property type="match status" value="1"/>
</dbReference>
<dbReference type="Gene3D" id="3.60.21.10">
    <property type="match status" value="1"/>
</dbReference>
<dbReference type="PANTHER" id="PTHR43165">
    <property type="entry name" value="METALLOPHOSPHOESTERASE"/>
    <property type="match status" value="1"/>
</dbReference>
<comment type="similarity">
    <text evidence="1 2">Belongs to the metallophosphoesterase superfamily. YfcE family.</text>
</comment>
<gene>
    <name evidence="4" type="ORF">ABIV_2501</name>
    <name evidence="5" type="ORF">CRV05_05990</name>
</gene>
<dbReference type="Proteomes" id="UP000253850">
    <property type="component" value="Chromosome"/>
</dbReference>
<feature type="domain" description="Calcineurin-like phosphoesterase" evidence="3">
    <location>
        <begin position="1"/>
        <end position="145"/>
    </location>
</feature>
<dbReference type="InterPro" id="IPR053193">
    <property type="entry name" value="MetalloPDE_YfcE-like"/>
</dbReference>
<dbReference type="InterPro" id="IPR024654">
    <property type="entry name" value="Calcineurin-like_PHP_lpxH"/>
</dbReference>
<evidence type="ECO:0000256" key="2">
    <source>
        <dbReference type="RuleBase" id="RU362039"/>
    </source>
</evidence>
<dbReference type="EC" id="3.1.4.-" evidence="2"/>
<dbReference type="InterPro" id="IPR029052">
    <property type="entry name" value="Metallo-depent_PP-like"/>
</dbReference>
<protein>
    <recommendedName>
        <fullName evidence="2">Phosphoesterase</fullName>
        <ecNumber evidence="2">3.1.4.-</ecNumber>
    </recommendedName>
</protein>
<dbReference type="GO" id="GO:0016787">
    <property type="term" value="F:hydrolase activity"/>
    <property type="evidence" value="ECO:0007669"/>
    <property type="project" value="UniProtKB-UniRule"/>
</dbReference>
<dbReference type="EMBL" id="CP031217">
    <property type="protein sequence ID" value="AXH13472.1"/>
    <property type="molecule type" value="Genomic_DNA"/>
</dbReference>
<evidence type="ECO:0000313" key="7">
    <source>
        <dbReference type="Proteomes" id="UP000289193"/>
    </source>
</evidence>
<evidence type="ECO:0000259" key="3">
    <source>
        <dbReference type="Pfam" id="PF12850"/>
    </source>
</evidence>
<dbReference type="PANTHER" id="PTHR43165:SF1">
    <property type="entry name" value="PHOSPHODIESTERASE MJ0936"/>
    <property type="match status" value="1"/>
</dbReference>
<dbReference type="AlphaFoldDB" id="A0AAX2A8Q5"/>
<organism evidence="5 7">
    <name type="scientific">Halarcobacter bivalviorum</name>
    <dbReference type="NCBI Taxonomy" id="663364"/>
    <lineage>
        <taxon>Bacteria</taxon>
        <taxon>Pseudomonadati</taxon>
        <taxon>Campylobacterota</taxon>
        <taxon>Epsilonproteobacteria</taxon>
        <taxon>Campylobacterales</taxon>
        <taxon>Arcobacteraceae</taxon>
        <taxon>Halarcobacter</taxon>
    </lineage>
</organism>
<keyword evidence="7" id="KW-1185">Reference proteome</keyword>
<dbReference type="KEGG" id="hbv:ABIV_2501"/>
<dbReference type="SUPFAM" id="SSF56300">
    <property type="entry name" value="Metallo-dependent phosphatases"/>
    <property type="match status" value="1"/>
</dbReference>
<comment type="cofactor">
    <cofactor evidence="2">
        <name>a divalent metal cation</name>
        <dbReference type="ChEBI" id="CHEBI:60240"/>
    </cofactor>
</comment>
<name>A0AAX2A8Q5_9BACT</name>
<dbReference type="GO" id="GO:0046872">
    <property type="term" value="F:metal ion binding"/>
    <property type="evidence" value="ECO:0007669"/>
    <property type="project" value="UniProtKB-KW"/>
</dbReference>
<dbReference type="EMBL" id="PDKM01000003">
    <property type="protein sequence ID" value="RXK09931.1"/>
    <property type="molecule type" value="Genomic_DNA"/>
</dbReference>
<reference evidence="5 7" key="1">
    <citation type="submission" date="2017-10" db="EMBL/GenBank/DDBJ databases">
        <title>Genomics of the genus Arcobacter.</title>
        <authorList>
            <person name="Perez-Cataluna A."/>
            <person name="Figueras M.J."/>
        </authorList>
    </citation>
    <scope>NUCLEOTIDE SEQUENCE [LARGE SCALE GENOMIC DNA]</scope>
    <source>
        <strain evidence="5 7">CECT 7835</strain>
    </source>
</reference>
<evidence type="ECO:0000313" key="5">
    <source>
        <dbReference type="EMBL" id="RXK09931.1"/>
    </source>
</evidence>
<proteinExistence type="inferred from homology"/>
<reference evidence="4 6" key="2">
    <citation type="submission" date="2018-07" db="EMBL/GenBank/DDBJ databases">
        <title>Complete genome of the Arcobacter bivalviorum type strain LMG 26154.</title>
        <authorList>
            <person name="Miller W.G."/>
            <person name="Yee E."/>
            <person name="Bono J.L."/>
        </authorList>
    </citation>
    <scope>NUCLEOTIDE SEQUENCE [LARGE SCALE GENOMIC DNA]</scope>
    <source>
        <strain evidence="4 6">LMG 26154</strain>
    </source>
</reference>
<dbReference type="RefSeq" id="WP_114840253.1">
    <property type="nucleotide sequence ID" value="NZ_CP031217.1"/>
</dbReference>
<evidence type="ECO:0000313" key="4">
    <source>
        <dbReference type="EMBL" id="AXH13472.1"/>
    </source>
</evidence>
<evidence type="ECO:0000313" key="6">
    <source>
        <dbReference type="Proteomes" id="UP000253850"/>
    </source>
</evidence>